<dbReference type="KEGG" id="ddz:DSYM_18760"/>
<dbReference type="NCBIfam" id="TIGR03830">
    <property type="entry name" value="CxxCG_CxxCG_HTH"/>
    <property type="match status" value="1"/>
</dbReference>
<gene>
    <name evidence="5" type="ORF">DSYM_18760</name>
</gene>
<sequence length="141" mass="15509">MSMNKAKTHPCLNCEQSDMELRTKDVAIELDGLTRVVPGVKGWHCPVCGEIEFVGDDSAKRYAVALESLAAERDVQQREELARIRKRLKLTQAQAAAIAGGGPNAFSRYERGKARPVAAVVNLFRLLDKHPELLAELRVAG</sequence>
<feature type="domain" description="HTH cro/C1-type" evidence="4">
    <location>
        <begin position="81"/>
        <end position="134"/>
    </location>
</feature>
<dbReference type="InterPro" id="IPR052359">
    <property type="entry name" value="HTH-type_reg/antitoxin"/>
</dbReference>
<evidence type="ECO:0000256" key="3">
    <source>
        <dbReference type="ARBA" id="ARBA00023163"/>
    </source>
</evidence>
<evidence type="ECO:0000259" key="4">
    <source>
        <dbReference type="PROSITE" id="PS50943"/>
    </source>
</evidence>
<evidence type="ECO:0000313" key="6">
    <source>
        <dbReference type="Proteomes" id="UP000662914"/>
    </source>
</evidence>
<accession>A0A809RXU8</accession>
<proteinExistence type="predicted"/>
<dbReference type="SUPFAM" id="SSF47413">
    <property type="entry name" value="lambda repressor-like DNA-binding domains"/>
    <property type="match status" value="1"/>
</dbReference>
<dbReference type="PANTHER" id="PTHR36511:SF4">
    <property type="entry name" value="ANTITOXIN MQSA"/>
    <property type="match status" value="1"/>
</dbReference>
<keyword evidence="1" id="KW-0805">Transcription regulation</keyword>
<dbReference type="AlphaFoldDB" id="A0A809RXU8"/>
<protein>
    <submittedName>
        <fullName evidence="5">DNA binding and transcriptional regulation protein</fullName>
    </submittedName>
</protein>
<dbReference type="PROSITE" id="PS50943">
    <property type="entry name" value="HTH_CROC1"/>
    <property type="match status" value="1"/>
</dbReference>
<dbReference type="NCBIfam" id="TIGR03831">
    <property type="entry name" value="YgiT_finger"/>
    <property type="match status" value="1"/>
</dbReference>
<dbReference type="Gene3D" id="3.10.20.860">
    <property type="match status" value="1"/>
</dbReference>
<dbReference type="InterPro" id="IPR022452">
    <property type="entry name" value="MqsA"/>
</dbReference>
<keyword evidence="2" id="KW-0238">DNA-binding</keyword>
<dbReference type="SMART" id="SM00530">
    <property type="entry name" value="HTH_XRE"/>
    <property type="match status" value="1"/>
</dbReference>
<reference evidence="5" key="1">
    <citation type="journal article" name="DNA Res.">
        <title>The physiological potential of anammox bacteria as revealed by their core genome structure.</title>
        <authorList>
            <person name="Okubo T."/>
            <person name="Toyoda A."/>
            <person name="Fukuhara K."/>
            <person name="Uchiyama I."/>
            <person name="Harigaya Y."/>
            <person name="Kuroiwa M."/>
            <person name="Suzuki T."/>
            <person name="Murakami Y."/>
            <person name="Suwa Y."/>
            <person name="Takami H."/>
        </authorList>
    </citation>
    <scope>NUCLEOTIDE SEQUENCE</scope>
    <source>
        <strain evidence="5">317325-3</strain>
    </source>
</reference>
<dbReference type="InterPro" id="IPR032758">
    <property type="entry name" value="MqsA/HigA-2"/>
</dbReference>
<dbReference type="Proteomes" id="UP000662914">
    <property type="component" value="Chromosome"/>
</dbReference>
<evidence type="ECO:0000256" key="2">
    <source>
        <dbReference type="ARBA" id="ARBA00023125"/>
    </source>
</evidence>
<organism evidence="5 6">
    <name type="scientific">Candidatus Desulfobacillus denitrificans</name>
    <dbReference type="NCBI Taxonomy" id="2608985"/>
    <lineage>
        <taxon>Bacteria</taxon>
        <taxon>Pseudomonadati</taxon>
        <taxon>Pseudomonadota</taxon>
        <taxon>Betaproteobacteria</taxon>
        <taxon>Candidatus Desulfobacillus</taxon>
    </lineage>
</organism>
<dbReference type="PANTHER" id="PTHR36511">
    <property type="entry name" value="MERR FAMILY BACTERIAL REGULATORY PROTEIN"/>
    <property type="match status" value="1"/>
</dbReference>
<dbReference type="InterPro" id="IPR001387">
    <property type="entry name" value="Cro/C1-type_HTH"/>
</dbReference>
<keyword evidence="3" id="KW-0804">Transcription</keyword>
<name>A0A809RXU8_9PROT</name>
<evidence type="ECO:0000313" key="5">
    <source>
        <dbReference type="EMBL" id="BBO21177.1"/>
    </source>
</evidence>
<dbReference type="InterPro" id="IPR022453">
    <property type="entry name" value="Znf_MqsA-type"/>
</dbReference>
<dbReference type="InterPro" id="IPR010982">
    <property type="entry name" value="Lambda_DNA-bd_dom_sf"/>
</dbReference>
<evidence type="ECO:0000256" key="1">
    <source>
        <dbReference type="ARBA" id="ARBA00023015"/>
    </source>
</evidence>
<dbReference type="Gene3D" id="1.10.260.40">
    <property type="entry name" value="lambda repressor-like DNA-binding domains"/>
    <property type="match status" value="1"/>
</dbReference>
<dbReference type="EMBL" id="AP021857">
    <property type="protein sequence ID" value="BBO21177.1"/>
    <property type="molecule type" value="Genomic_DNA"/>
</dbReference>
<dbReference type="Pfam" id="PF15731">
    <property type="entry name" value="MqsA_antitoxin"/>
    <property type="match status" value="1"/>
</dbReference>
<dbReference type="GO" id="GO:0003677">
    <property type="term" value="F:DNA binding"/>
    <property type="evidence" value="ECO:0007669"/>
    <property type="project" value="UniProtKB-KW"/>
</dbReference>